<keyword evidence="1" id="KW-0472">Membrane</keyword>
<keyword evidence="1" id="KW-0812">Transmembrane</keyword>
<sequence length="113" mass="12398">MSPYPPSSAATGSILLFLGAKQGSRTKCRIWLWFYTVTTCLSLCHAFVVIMPAAAGDKTARIPTGEFFGLGLSFYFLHVVDKYSGELRVLQEECVARRQEAGNTNGFPAEETV</sequence>
<accession>A0A226DSQ1</accession>
<proteinExistence type="predicted"/>
<evidence type="ECO:0000256" key="1">
    <source>
        <dbReference type="SAM" id="Phobius"/>
    </source>
</evidence>
<gene>
    <name evidence="2" type="ORF">Fcan01_17515</name>
</gene>
<keyword evidence="3" id="KW-1185">Reference proteome</keyword>
<protein>
    <submittedName>
        <fullName evidence="2">Uncharacterized protein</fullName>
    </submittedName>
</protein>
<evidence type="ECO:0000313" key="2">
    <source>
        <dbReference type="EMBL" id="OXA47717.1"/>
    </source>
</evidence>
<name>A0A226DSQ1_FOLCA</name>
<comment type="caution">
    <text evidence="2">The sequence shown here is derived from an EMBL/GenBank/DDBJ whole genome shotgun (WGS) entry which is preliminary data.</text>
</comment>
<organism evidence="2 3">
    <name type="scientific">Folsomia candida</name>
    <name type="common">Springtail</name>
    <dbReference type="NCBI Taxonomy" id="158441"/>
    <lineage>
        <taxon>Eukaryota</taxon>
        <taxon>Metazoa</taxon>
        <taxon>Ecdysozoa</taxon>
        <taxon>Arthropoda</taxon>
        <taxon>Hexapoda</taxon>
        <taxon>Collembola</taxon>
        <taxon>Entomobryomorpha</taxon>
        <taxon>Isotomoidea</taxon>
        <taxon>Isotomidae</taxon>
        <taxon>Proisotominae</taxon>
        <taxon>Folsomia</taxon>
    </lineage>
</organism>
<dbReference type="EMBL" id="LNIX01000012">
    <property type="protein sequence ID" value="OXA47717.1"/>
    <property type="molecule type" value="Genomic_DNA"/>
</dbReference>
<evidence type="ECO:0000313" key="3">
    <source>
        <dbReference type="Proteomes" id="UP000198287"/>
    </source>
</evidence>
<keyword evidence="1" id="KW-1133">Transmembrane helix</keyword>
<reference evidence="2 3" key="1">
    <citation type="submission" date="2015-12" db="EMBL/GenBank/DDBJ databases">
        <title>The genome of Folsomia candida.</title>
        <authorList>
            <person name="Faddeeva A."/>
            <person name="Derks M.F."/>
            <person name="Anvar Y."/>
            <person name="Smit S."/>
            <person name="Van Straalen N."/>
            <person name="Roelofs D."/>
        </authorList>
    </citation>
    <scope>NUCLEOTIDE SEQUENCE [LARGE SCALE GENOMIC DNA]</scope>
    <source>
        <strain evidence="2 3">VU population</strain>
        <tissue evidence="2">Whole body</tissue>
    </source>
</reference>
<dbReference type="Proteomes" id="UP000198287">
    <property type="component" value="Unassembled WGS sequence"/>
</dbReference>
<feature type="transmembrane region" description="Helical" evidence="1">
    <location>
        <begin position="33"/>
        <end position="55"/>
    </location>
</feature>
<dbReference type="AlphaFoldDB" id="A0A226DSQ1"/>